<protein>
    <submittedName>
        <fullName evidence="1">Uncharacterized protein</fullName>
    </submittedName>
</protein>
<evidence type="ECO:0000313" key="2">
    <source>
        <dbReference type="Proteomes" id="UP000683360"/>
    </source>
</evidence>
<evidence type="ECO:0000313" key="1">
    <source>
        <dbReference type="EMBL" id="CAG2191700.1"/>
    </source>
</evidence>
<dbReference type="Proteomes" id="UP000683360">
    <property type="component" value="Unassembled WGS sequence"/>
</dbReference>
<organism evidence="1 2">
    <name type="scientific">Mytilus edulis</name>
    <name type="common">Blue mussel</name>
    <dbReference type="NCBI Taxonomy" id="6550"/>
    <lineage>
        <taxon>Eukaryota</taxon>
        <taxon>Metazoa</taxon>
        <taxon>Spiralia</taxon>
        <taxon>Lophotrochozoa</taxon>
        <taxon>Mollusca</taxon>
        <taxon>Bivalvia</taxon>
        <taxon>Autobranchia</taxon>
        <taxon>Pteriomorphia</taxon>
        <taxon>Mytilida</taxon>
        <taxon>Mytiloidea</taxon>
        <taxon>Mytilidae</taxon>
        <taxon>Mytilinae</taxon>
        <taxon>Mytilus</taxon>
    </lineage>
</organism>
<name>A0A8S3Q8Q1_MYTED</name>
<proteinExistence type="predicted"/>
<sequence>MDIPKIDEEELDDKKKVVLGGQKKAERRKLMLRGQKKAERHINELSSSSEKIQSIKQQEDSKFRQIKQDILTHKEALKSEVDQYADNILKDLEQTWKSNSRIIGAEQSKIDKTLANLQTDSNTLQSAILSKDFVKFFYDFDKLAISLNQDEPLSKVEISLLGRFMPGNITISKFGSVEDGGTLEVQQPKIELKVAKQFTAQLRHVHHIDRCSDEAFGLVVMNASNNLLIVAGGKTRLKIINSSTGRVTDSNYDVKPYTSQVLPECVHITNDHRVIVGVGRIGTKAAVIVMDQDGRTLAKCNHDSNREPILSCPKLITNTTNGNICVKDMVDSNHRRVVVLGKEGKNQTSLHWPSYNQQ</sequence>
<dbReference type="OrthoDB" id="6074401at2759"/>
<dbReference type="AlphaFoldDB" id="A0A8S3Q8Q1"/>
<dbReference type="SUPFAM" id="SSF75011">
    <property type="entry name" value="3-carboxy-cis,cis-mucoante lactonizing enzyme"/>
    <property type="match status" value="1"/>
</dbReference>
<gene>
    <name evidence="1" type="ORF">MEDL_6870</name>
</gene>
<keyword evidence="2" id="KW-1185">Reference proteome</keyword>
<reference evidence="1" key="1">
    <citation type="submission" date="2021-03" db="EMBL/GenBank/DDBJ databases">
        <authorList>
            <person name="Bekaert M."/>
        </authorList>
    </citation>
    <scope>NUCLEOTIDE SEQUENCE</scope>
</reference>
<dbReference type="EMBL" id="CAJPWZ010000369">
    <property type="protein sequence ID" value="CAG2191700.1"/>
    <property type="molecule type" value="Genomic_DNA"/>
</dbReference>
<comment type="caution">
    <text evidence="1">The sequence shown here is derived from an EMBL/GenBank/DDBJ whole genome shotgun (WGS) entry which is preliminary data.</text>
</comment>
<accession>A0A8S3Q8Q1</accession>